<dbReference type="EMBL" id="KQ947415">
    <property type="protein sequence ID" value="KUJ16872.1"/>
    <property type="molecule type" value="Genomic_DNA"/>
</dbReference>
<protein>
    <submittedName>
        <fullName evidence="1">Uncharacterized protein</fullName>
    </submittedName>
</protein>
<dbReference type="Proteomes" id="UP000070700">
    <property type="component" value="Unassembled WGS sequence"/>
</dbReference>
<accession>A0A194XAT2</accession>
<sequence>MANSDKAIGRDVPWEGKSKFRSNQECTILTSQADELNVYTGKKYRFDFFSQNPTILLPETLLEGKTAFVNYICLDSEHMKKISNSVKETVQTTSLDSRPEQPIDLSTINTTLATMHVPPMSAEDHILLMKQHKRGIDIMSFGTEVNSEAVLTIFSDKFGTLPEDSQLRQILADLRKGCRVTIIRDHSNVWCNVGDKTWLHRLQKVFTHGLYPDFLSFQEEQVHDEKSSDPNATKPKQRLQCYLDGDLLIPNLPWMKLPPSRTDVVLDYEGEPVPLSDRYGTFSIRRRFTSLQDYQIFMALLALKDHHYQEEMLNKIFNRRIKHTARVSKMLGVMGYYLYISVDNLVNTTMPKISDDTTFDITEAIGPKENEDDKDLEPFAFSARVTDKVWNSRSCFVLAYFPDVDPDW</sequence>
<name>A0A194XAT2_MOLSC</name>
<evidence type="ECO:0000313" key="1">
    <source>
        <dbReference type="EMBL" id="KUJ16872.1"/>
    </source>
</evidence>
<dbReference type="RefSeq" id="XP_018071227.1">
    <property type="nucleotide sequence ID" value="XM_018219850.1"/>
</dbReference>
<proteinExistence type="predicted"/>
<dbReference type="GeneID" id="28829576"/>
<gene>
    <name evidence="1" type="ORF">LY89DRAFT_733876</name>
</gene>
<dbReference type="OrthoDB" id="3564945at2759"/>
<reference evidence="1 2" key="1">
    <citation type="submission" date="2015-10" db="EMBL/GenBank/DDBJ databases">
        <title>Full genome of DAOMC 229536 Phialocephala scopiformis, a fungal endophyte of spruce producing the potent anti-insectan compound rugulosin.</title>
        <authorList>
            <consortium name="DOE Joint Genome Institute"/>
            <person name="Walker A.K."/>
            <person name="Frasz S.L."/>
            <person name="Seifert K.A."/>
            <person name="Miller J.D."/>
            <person name="Mondo S.J."/>
            <person name="Labutti K."/>
            <person name="Lipzen A."/>
            <person name="Dockter R."/>
            <person name="Kennedy M."/>
            <person name="Grigoriev I.V."/>
            <person name="Spatafora J.W."/>
        </authorList>
    </citation>
    <scope>NUCLEOTIDE SEQUENCE [LARGE SCALE GENOMIC DNA]</scope>
    <source>
        <strain evidence="1 2">CBS 120377</strain>
    </source>
</reference>
<keyword evidence="2" id="KW-1185">Reference proteome</keyword>
<organism evidence="1 2">
    <name type="scientific">Mollisia scopiformis</name>
    <name type="common">Conifer needle endophyte fungus</name>
    <name type="synonym">Phialocephala scopiformis</name>
    <dbReference type="NCBI Taxonomy" id="149040"/>
    <lineage>
        <taxon>Eukaryota</taxon>
        <taxon>Fungi</taxon>
        <taxon>Dikarya</taxon>
        <taxon>Ascomycota</taxon>
        <taxon>Pezizomycotina</taxon>
        <taxon>Leotiomycetes</taxon>
        <taxon>Helotiales</taxon>
        <taxon>Mollisiaceae</taxon>
        <taxon>Mollisia</taxon>
    </lineage>
</organism>
<dbReference type="KEGG" id="psco:LY89DRAFT_733876"/>
<dbReference type="InParanoid" id="A0A194XAT2"/>
<dbReference type="AlphaFoldDB" id="A0A194XAT2"/>
<evidence type="ECO:0000313" key="2">
    <source>
        <dbReference type="Proteomes" id="UP000070700"/>
    </source>
</evidence>